<name>A0A2T0UZ70_9MICO</name>
<sequence length="187" mass="19180">MSLSRRITEAPAGVRWHRGRLATSLLYRRAFRSIGRGSVVVAPRVLRGVDRISIGDGVAVYAGAWLAAEGPDASVTIGDRTYLGHDVHVHSIDPVTIGSDCVLADGVFVASTDHGRGDRSATHGTGPITIGDGVFLGQRAVVLGGVTVGNGATVGAHAVVTRDVAPGEVVVGVPAKPVVPADPEQTP</sequence>
<dbReference type="EMBL" id="PVTI01000002">
    <property type="protein sequence ID" value="PRY63219.1"/>
    <property type="molecule type" value="Genomic_DNA"/>
</dbReference>
<dbReference type="Proteomes" id="UP000237822">
    <property type="component" value="Unassembled WGS sequence"/>
</dbReference>
<dbReference type="SUPFAM" id="SSF51161">
    <property type="entry name" value="Trimeric LpxA-like enzymes"/>
    <property type="match status" value="1"/>
</dbReference>
<evidence type="ECO:0000256" key="2">
    <source>
        <dbReference type="ARBA" id="ARBA00022737"/>
    </source>
</evidence>
<keyword evidence="4" id="KW-1185">Reference proteome</keyword>
<accession>A0A2T0UZ70</accession>
<dbReference type="AlphaFoldDB" id="A0A2T0UZ70"/>
<dbReference type="Gene3D" id="2.160.10.10">
    <property type="entry name" value="Hexapeptide repeat proteins"/>
    <property type="match status" value="1"/>
</dbReference>
<dbReference type="InterPro" id="IPR001451">
    <property type="entry name" value="Hexapep"/>
</dbReference>
<proteinExistence type="predicted"/>
<keyword evidence="2" id="KW-0677">Repeat</keyword>
<dbReference type="CDD" id="cd04647">
    <property type="entry name" value="LbH_MAT_like"/>
    <property type="match status" value="1"/>
</dbReference>
<evidence type="ECO:0000313" key="3">
    <source>
        <dbReference type="EMBL" id="PRY63219.1"/>
    </source>
</evidence>
<dbReference type="GO" id="GO:0016740">
    <property type="term" value="F:transferase activity"/>
    <property type="evidence" value="ECO:0007669"/>
    <property type="project" value="UniProtKB-KW"/>
</dbReference>
<reference evidence="3 4" key="1">
    <citation type="submission" date="2018-03" db="EMBL/GenBank/DDBJ databases">
        <title>Genomic Encyclopedia of Archaeal and Bacterial Type Strains, Phase II (KMG-II): from individual species to whole genera.</title>
        <authorList>
            <person name="Goeker M."/>
        </authorList>
    </citation>
    <scope>NUCLEOTIDE SEQUENCE [LARGE SCALE GENOMIC DNA]</scope>
    <source>
        <strain evidence="3 4">ATCC BAA-1496</strain>
    </source>
</reference>
<gene>
    <name evidence="3" type="ORF">BCF74_10250</name>
</gene>
<dbReference type="PROSITE" id="PS00101">
    <property type="entry name" value="HEXAPEP_TRANSFERASES"/>
    <property type="match status" value="1"/>
</dbReference>
<organism evidence="3 4">
    <name type="scientific">Knoellia remsis</name>
    <dbReference type="NCBI Taxonomy" id="407159"/>
    <lineage>
        <taxon>Bacteria</taxon>
        <taxon>Bacillati</taxon>
        <taxon>Actinomycetota</taxon>
        <taxon>Actinomycetes</taxon>
        <taxon>Micrococcales</taxon>
        <taxon>Intrasporangiaceae</taxon>
        <taxon>Knoellia</taxon>
    </lineage>
</organism>
<dbReference type="Pfam" id="PF14602">
    <property type="entry name" value="Hexapep_2"/>
    <property type="match status" value="1"/>
</dbReference>
<dbReference type="InterPro" id="IPR051159">
    <property type="entry name" value="Hexapeptide_acetyltransf"/>
</dbReference>
<keyword evidence="1 3" id="KW-0808">Transferase</keyword>
<evidence type="ECO:0000256" key="1">
    <source>
        <dbReference type="ARBA" id="ARBA00022679"/>
    </source>
</evidence>
<dbReference type="PANTHER" id="PTHR23416">
    <property type="entry name" value="SIALIC ACID SYNTHASE-RELATED"/>
    <property type="match status" value="1"/>
</dbReference>
<protein>
    <submittedName>
        <fullName evidence="3">Acetyltransferase-like isoleucine patch superfamily enzyme</fullName>
    </submittedName>
</protein>
<comment type="caution">
    <text evidence="3">The sequence shown here is derived from an EMBL/GenBank/DDBJ whole genome shotgun (WGS) entry which is preliminary data.</text>
</comment>
<dbReference type="RefSeq" id="WP_106296205.1">
    <property type="nucleotide sequence ID" value="NZ_PVTI01000002.1"/>
</dbReference>
<dbReference type="InterPro" id="IPR018357">
    <property type="entry name" value="Hexapep_transf_CS"/>
</dbReference>
<evidence type="ECO:0000313" key="4">
    <source>
        <dbReference type="Proteomes" id="UP000237822"/>
    </source>
</evidence>
<dbReference type="PANTHER" id="PTHR23416:SF78">
    <property type="entry name" value="LIPOPOLYSACCHARIDE BIOSYNTHESIS O-ACETYL TRANSFERASE WBBJ-RELATED"/>
    <property type="match status" value="1"/>
</dbReference>
<dbReference type="Pfam" id="PF00132">
    <property type="entry name" value="Hexapep"/>
    <property type="match status" value="1"/>
</dbReference>
<dbReference type="InterPro" id="IPR011004">
    <property type="entry name" value="Trimer_LpxA-like_sf"/>
</dbReference>